<feature type="compositionally biased region" description="Polar residues" evidence="9">
    <location>
        <begin position="13"/>
        <end position="27"/>
    </location>
</feature>
<feature type="region of interest" description="Disordered" evidence="9">
    <location>
        <begin position="90"/>
        <end position="112"/>
    </location>
</feature>
<evidence type="ECO:0000256" key="3">
    <source>
        <dbReference type="ARBA" id="ARBA00022679"/>
    </source>
</evidence>
<dbReference type="Proteomes" id="UP001530315">
    <property type="component" value="Unassembled WGS sequence"/>
</dbReference>
<evidence type="ECO:0000256" key="9">
    <source>
        <dbReference type="SAM" id="MobiDB-lite"/>
    </source>
</evidence>
<keyword evidence="6" id="KW-0067">ATP-binding</keyword>
<feature type="compositionally biased region" description="Polar residues" evidence="9">
    <location>
        <begin position="640"/>
        <end position="652"/>
    </location>
</feature>
<proteinExistence type="predicted"/>
<name>A0ABD3QR84_9STRA</name>
<dbReference type="SUPFAM" id="SSF56112">
    <property type="entry name" value="Protein kinase-like (PK-like)"/>
    <property type="match status" value="1"/>
</dbReference>
<dbReference type="AlphaFoldDB" id="A0ABD3QR84"/>
<feature type="region of interest" description="Disordered" evidence="9">
    <location>
        <begin position="65"/>
        <end position="84"/>
    </location>
</feature>
<feature type="region of interest" description="Disordered" evidence="9">
    <location>
        <begin position="634"/>
        <end position="654"/>
    </location>
</feature>
<comment type="caution">
    <text evidence="11">The sequence shown here is derived from an EMBL/GenBank/DDBJ whole genome shotgun (WGS) entry which is preliminary data.</text>
</comment>
<feature type="compositionally biased region" description="Low complexity" evidence="9">
    <location>
        <begin position="92"/>
        <end position="104"/>
    </location>
</feature>
<dbReference type="CDD" id="cd02440">
    <property type="entry name" value="AdoMet_MTases"/>
    <property type="match status" value="1"/>
</dbReference>
<dbReference type="EMBL" id="JALLAZ020000135">
    <property type="protein sequence ID" value="KAL3802757.1"/>
    <property type="molecule type" value="Genomic_DNA"/>
</dbReference>
<evidence type="ECO:0000256" key="7">
    <source>
        <dbReference type="ARBA" id="ARBA00023193"/>
    </source>
</evidence>
<dbReference type="InterPro" id="IPR050339">
    <property type="entry name" value="CC_SR_Kinase"/>
</dbReference>
<evidence type="ECO:0000256" key="5">
    <source>
        <dbReference type="ARBA" id="ARBA00022777"/>
    </source>
</evidence>
<feature type="region of interest" description="Disordered" evidence="9">
    <location>
        <begin position="1"/>
        <end position="32"/>
    </location>
</feature>
<keyword evidence="12" id="KW-1185">Reference proteome</keyword>
<evidence type="ECO:0000256" key="2">
    <source>
        <dbReference type="ARBA" id="ARBA00022527"/>
    </source>
</evidence>
<dbReference type="Gene3D" id="1.10.510.10">
    <property type="entry name" value="Transferase(Phosphotransferase) domain 1"/>
    <property type="match status" value="1"/>
</dbReference>
<dbReference type="GO" id="GO:0017148">
    <property type="term" value="P:negative regulation of translation"/>
    <property type="evidence" value="ECO:0007669"/>
    <property type="project" value="UniProtKB-KW"/>
</dbReference>
<organism evidence="11 12">
    <name type="scientific">Stephanodiscus triporus</name>
    <dbReference type="NCBI Taxonomy" id="2934178"/>
    <lineage>
        <taxon>Eukaryota</taxon>
        <taxon>Sar</taxon>
        <taxon>Stramenopiles</taxon>
        <taxon>Ochrophyta</taxon>
        <taxon>Bacillariophyta</taxon>
        <taxon>Coscinodiscophyceae</taxon>
        <taxon>Thalassiosirophycidae</taxon>
        <taxon>Stephanodiscales</taxon>
        <taxon>Stephanodiscaceae</taxon>
        <taxon>Stephanodiscus</taxon>
    </lineage>
</organism>
<keyword evidence="2" id="KW-0723">Serine/threonine-protein kinase</keyword>
<dbReference type="PROSITE" id="PS50011">
    <property type="entry name" value="PROTEIN_KINASE_DOM"/>
    <property type="match status" value="1"/>
</dbReference>
<dbReference type="Gene3D" id="3.40.50.150">
    <property type="entry name" value="Vaccinia Virus protein VP39"/>
    <property type="match status" value="1"/>
</dbReference>
<dbReference type="GO" id="GO:0005524">
    <property type="term" value="F:ATP binding"/>
    <property type="evidence" value="ECO:0007669"/>
    <property type="project" value="UniProtKB-KW"/>
</dbReference>
<dbReference type="GO" id="GO:0006950">
    <property type="term" value="P:response to stress"/>
    <property type="evidence" value="ECO:0007669"/>
    <property type="project" value="UniProtKB-ARBA"/>
</dbReference>
<dbReference type="SUPFAM" id="SSF53335">
    <property type="entry name" value="S-adenosyl-L-methionine-dependent methyltransferases"/>
    <property type="match status" value="1"/>
</dbReference>
<dbReference type="InterPro" id="IPR029063">
    <property type="entry name" value="SAM-dependent_MTases_sf"/>
</dbReference>
<evidence type="ECO:0000256" key="8">
    <source>
        <dbReference type="SAM" id="Coils"/>
    </source>
</evidence>
<dbReference type="GO" id="GO:0004674">
    <property type="term" value="F:protein serine/threonine kinase activity"/>
    <property type="evidence" value="ECO:0007669"/>
    <property type="project" value="UniProtKB-KW"/>
</dbReference>
<protein>
    <recommendedName>
        <fullName evidence="1">non-specific serine/threonine protein kinase</fullName>
        <ecNumber evidence="1">2.7.11.1</ecNumber>
    </recommendedName>
</protein>
<dbReference type="InterPro" id="IPR000719">
    <property type="entry name" value="Prot_kinase_dom"/>
</dbReference>
<sequence>MRNSHGSWGKKVATSNASLMPSSPRTSSEGEMRHPVLTGIACATSSSSARPTTFPFPAYRHILSGNNINEDPIGSSSSSHTARRRERIVVMGSSSSAGSTAASSPRGRLPPPSAEILSKIEKFARGGDALFGFVERCHVDRGHAARAADGEGDDDDARRCCLGDVLDAGTGSHSLRWMASVMHRDSLLESLGDDCGATTTTTATTAAAAAPRVSMRSYTAVTADDAMRKRVYEEARELGVEGMGDVVIGNWNDDSLLTGRKYDTILADYLVGAIDGFSPYFQDLALSRLCRHLKSGGRMYVIGLQPVPDAVVGDGDVFCRITKVRDACILLAGHRCYREYPVDWIERHMMNAGLDVVTTRTYPIRYDHPTMVRQINVGRSKLKFFPSKGMAKEMGLVLDGLEKESLEVTRRQKDGRITLGFDYVVVAEKSNEEEGTKPDTALGATNLKVRVIRVVDDDALALASRFAPPPSSAATGSSWSVERHPLSLSRYRREFRQISLLASGSFGSVYHALHKLERRSYAVKRVVFSTTGYYEDAIALVTREVRILARLDHPNCVRYYASWLEPSWMTGDDDDEGGGTTAADRARAVFEGPKLLEDVERGADVDGLLDADEDEIDESTERRLEAIPYYGRDGSDSEASEWTQDYNGSGSNCERDSFHNSKAYVRRESLEFVSADGNNVQPRRKYGKPPASELATTYKYQISLYIQMQLCNPRTLADYINHRNESCINFDDEERRERARLAIEIFGQINIFAGDDGTFMIGDFGLSKMILDANDHGVDIDSHANAIILPGGHSDGNHTAGVGTASYASPEQTTSKVYGPAADIFSLGLILLELFCNFTSEHERAKAFHDCRHGRELSPWMKREYPEVSALIMACTQTDWTRRPSASDIQDAGLFHERVNGAENFWAELRTLRMEAARKDRLIESQMEQMKEKDDMIEDLRRRLARLESGTGAYRENCPKDLTNFPDSSDDGCELSNDHRHLGLLTT</sequence>
<accession>A0ABD3QR84</accession>
<reference evidence="11 12" key="1">
    <citation type="submission" date="2024-10" db="EMBL/GenBank/DDBJ databases">
        <title>Updated reference genomes for cyclostephanoid diatoms.</title>
        <authorList>
            <person name="Roberts W.R."/>
            <person name="Alverson A.J."/>
        </authorList>
    </citation>
    <scope>NUCLEOTIDE SEQUENCE [LARGE SCALE GENOMIC DNA]</scope>
    <source>
        <strain evidence="11 12">AJA276-08</strain>
    </source>
</reference>
<evidence type="ECO:0000256" key="1">
    <source>
        <dbReference type="ARBA" id="ARBA00012513"/>
    </source>
</evidence>
<feature type="coiled-coil region" evidence="8">
    <location>
        <begin position="923"/>
        <end position="957"/>
    </location>
</feature>
<dbReference type="InterPro" id="IPR011009">
    <property type="entry name" value="Kinase-like_dom_sf"/>
</dbReference>
<keyword evidence="7" id="KW-0652">Protein synthesis inhibitor</keyword>
<dbReference type="PANTHER" id="PTHR11042:SF160">
    <property type="entry name" value="EUKARYOTIC TRANSLATION INITIATION FACTOR 2-ALPHA KINASE 1"/>
    <property type="match status" value="1"/>
</dbReference>
<keyword evidence="5" id="KW-0418">Kinase</keyword>
<gene>
    <name evidence="11" type="ORF">ACHAW5_008861</name>
</gene>
<dbReference type="EC" id="2.7.11.1" evidence="1"/>
<dbReference type="Gene3D" id="3.30.200.20">
    <property type="entry name" value="Phosphorylase Kinase, domain 1"/>
    <property type="match status" value="1"/>
</dbReference>
<evidence type="ECO:0000313" key="12">
    <source>
        <dbReference type="Proteomes" id="UP001530315"/>
    </source>
</evidence>
<keyword evidence="3" id="KW-0808">Transferase</keyword>
<evidence type="ECO:0000313" key="11">
    <source>
        <dbReference type="EMBL" id="KAL3802757.1"/>
    </source>
</evidence>
<evidence type="ECO:0000259" key="10">
    <source>
        <dbReference type="PROSITE" id="PS50011"/>
    </source>
</evidence>
<keyword evidence="4" id="KW-0547">Nucleotide-binding</keyword>
<evidence type="ECO:0000256" key="4">
    <source>
        <dbReference type="ARBA" id="ARBA00022741"/>
    </source>
</evidence>
<feature type="domain" description="Protein kinase" evidence="10">
    <location>
        <begin position="495"/>
        <end position="899"/>
    </location>
</feature>
<feature type="compositionally biased region" description="Polar residues" evidence="9">
    <location>
        <begin position="65"/>
        <end position="80"/>
    </location>
</feature>
<dbReference type="Pfam" id="PF00069">
    <property type="entry name" value="Pkinase"/>
    <property type="match status" value="2"/>
</dbReference>
<keyword evidence="8" id="KW-0175">Coiled coil</keyword>
<dbReference type="PANTHER" id="PTHR11042">
    <property type="entry name" value="EUKARYOTIC TRANSLATION INITIATION FACTOR 2-ALPHA KINASE EIF2-ALPHA KINASE -RELATED"/>
    <property type="match status" value="1"/>
</dbReference>
<evidence type="ECO:0000256" key="6">
    <source>
        <dbReference type="ARBA" id="ARBA00022840"/>
    </source>
</evidence>